<name>X1ET59_9ZZZZ</name>
<organism evidence="1">
    <name type="scientific">marine sediment metagenome</name>
    <dbReference type="NCBI Taxonomy" id="412755"/>
    <lineage>
        <taxon>unclassified sequences</taxon>
        <taxon>metagenomes</taxon>
        <taxon>ecological metagenomes</taxon>
    </lineage>
</organism>
<reference evidence="1" key="1">
    <citation type="journal article" date="2014" name="Front. Microbiol.">
        <title>High frequency of phylogenetically diverse reductive dehalogenase-homologous genes in deep subseafloor sedimentary metagenomes.</title>
        <authorList>
            <person name="Kawai M."/>
            <person name="Futagami T."/>
            <person name="Toyoda A."/>
            <person name="Takaki Y."/>
            <person name="Nishi S."/>
            <person name="Hori S."/>
            <person name="Arai W."/>
            <person name="Tsubouchi T."/>
            <person name="Morono Y."/>
            <person name="Uchiyama I."/>
            <person name="Ito T."/>
            <person name="Fujiyama A."/>
            <person name="Inagaki F."/>
            <person name="Takami H."/>
        </authorList>
    </citation>
    <scope>NUCLEOTIDE SEQUENCE</scope>
    <source>
        <strain evidence="1">Expedition CK06-06</strain>
    </source>
</reference>
<feature type="non-terminal residue" evidence="1">
    <location>
        <position position="1"/>
    </location>
</feature>
<gene>
    <name evidence="1" type="ORF">S03H2_25858</name>
</gene>
<dbReference type="EMBL" id="BARU01014766">
    <property type="protein sequence ID" value="GAH36556.1"/>
    <property type="molecule type" value="Genomic_DNA"/>
</dbReference>
<comment type="caution">
    <text evidence="1">The sequence shown here is derived from an EMBL/GenBank/DDBJ whole genome shotgun (WGS) entry which is preliminary data.</text>
</comment>
<sequence length="32" mass="3585">LEEVLEVARKGREISEKARRISEDSADNAALE</sequence>
<proteinExistence type="predicted"/>
<accession>X1ET59</accession>
<evidence type="ECO:0000313" key="1">
    <source>
        <dbReference type="EMBL" id="GAH36556.1"/>
    </source>
</evidence>
<protein>
    <submittedName>
        <fullName evidence="1">Uncharacterized protein</fullName>
    </submittedName>
</protein>
<dbReference type="AlphaFoldDB" id="X1ET59"/>